<accession>A0A1H3BVJ6</accession>
<dbReference type="Proteomes" id="UP000199118">
    <property type="component" value="Unassembled WGS sequence"/>
</dbReference>
<proteinExistence type="inferred from homology"/>
<protein>
    <submittedName>
        <fullName evidence="8">Precorrin-4/cobalt-precorrin-4 C11-methyltransferase</fullName>
    </submittedName>
</protein>
<dbReference type="RefSeq" id="WP_092683212.1">
    <property type="nucleotide sequence ID" value="NZ_FNMZ01000005.1"/>
</dbReference>
<comment type="pathway">
    <text evidence="1">Cofactor biosynthesis; adenosylcobalamin biosynthesis.</text>
</comment>
<evidence type="ECO:0000256" key="2">
    <source>
        <dbReference type="ARBA" id="ARBA00005879"/>
    </source>
</evidence>
<evidence type="ECO:0000256" key="3">
    <source>
        <dbReference type="ARBA" id="ARBA00022573"/>
    </source>
</evidence>
<dbReference type="InterPro" id="IPR006362">
    <property type="entry name" value="Cbl_synth_CobM/CibF"/>
</dbReference>
<dbReference type="UniPathway" id="UPA00148"/>
<comment type="similarity">
    <text evidence="2">Belongs to the precorrin methyltransferase family.</text>
</comment>
<dbReference type="InterPro" id="IPR000878">
    <property type="entry name" value="4pyrrol_Mease"/>
</dbReference>
<dbReference type="GO" id="GO:0046026">
    <property type="term" value="F:precorrin-4 C11-methyltransferase activity"/>
    <property type="evidence" value="ECO:0007669"/>
    <property type="project" value="InterPro"/>
</dbReference>
<dbReference type="AlphaFoldDB" id="A0A1H3BVJ6"/>
<evidence type="ECO:0000256" key="5">
    <source>
        <dbReference type="ARBA" id="ARBA00022679"/>
    </source>
</evidence>
<dbReference type="InterPro" id="IPR014777">
    <property type="entry name" value="4pyrrole_Mease_sub1"/>
</dbReference>
<keyword evidence="4 8" id="KW-0489">Methyltransferase</keyword>
<dbReference type="PROSITE" id="PS00839">
    <property type="entry name" value="SUMT_1"/>
    <property type="match status" value="1"/>
</dbReference>
<evidence type="ECO:0000256" key="4">
    <source>
        <dbReference type="ARBA" id="ARBA00022603"/>
    </source>
</evidence>
<dbReference type="OrthoDB" id="9815856at2"/>
<dbReference type="InterPro" id="IPR003043">
    <property type="entry name" value="Uropor_MeTrfase_CS"/>
</dbReference>
<dbReference type="Gene3D" id="3.40.1010.10">
    <property type="entry name" value="Cobalt-precorrin-4 Transmethylase, Domain 1"/>
    <property type="match status" value="1"/>
</dbReference>
<keyword evidence="3" id="KW-0169">Cobalamin biosynthesis</keyword>
<dbReference type="GO" id="GO:0009236">
    <property type="term" value="P:cobalamin biosynthetic process"/>
    <property type="evidence" value="ECO:0007669"/>
    <property type="project" value="UniProtKB-UniPathway"/>
</dbReference>
<dbReference type="EMBL" id="FNMZ01000005">
    <property type="protein sequence ID" value="SDX45374.1"/>
    <property type="molecule type" value="Genomic_DNA"/>
</dbReference>
<dbReference type="InterPro" id="IPR050161">
    <property type="entry name" value="Siro_Cobalamin_biosynth"/>
</dbReference>
<dbReference type="InterPro" id="IPR035996">
    <property type="entry name" value="4pyrrol_Methylase_sf"/>
</dbReference>
<sequence length="255" mass="27043">MTVHFIGAGPGDPELITVRGQRLIASCPVCLYAGSLVPPAVVEGAPEGARVRDTAPMTLDEILAEIEAAHAAGQDVARVHSGDPSLYGAIAEQIRRLDAAGIPWEITPGVPAFAAAAAAMGKELTLPEISQTLIVTRTAGKASGMPEGEDLETLGKSGATLALHLSIRNLREIERRLIPLYGADCPVAVAYRVGWPDEAFLHGTLGDIREKVRKAKLTRTALIFVGRVLGEAEFRDSALYDGAHPHVLRPKRRAG</sequence>
<reference evidence="8 9" key="1">
    <citation type="submission" date="2016-10" db="EMBL/GenBank/DDBJ databases">
        <authorList>
            <person name="de Groot N.N."/>
        </authorList>
    </citation>
    <scope>NUCLEOTIDE SEQUENCE [LARGE SCALE GENOMIC DNA]</scope>
    <source>
        <strain evidence="8 9">DSM 17890</strain>
    </source>
</reference>
<evidence type="ECO:0000256" key="6">
    <source>
        <dbReference type="ARBA" id="ARBA00022691"/>
    </source>
</evidence>
<dbReference type="PANTHER" id="PTHR45790:SF4">
    <property type="entry name" value="COBALT-PRECORRIN-4 C(11)-METHYLTRANSFERASE"/>
    <property type="match status" value="1"/>
</dbReference>
<keyword evidence="9" id="KW-1185">Reference proteome</keyword>
<dbReference type="CDD" id="cd11641">
    <property type="entry name" value="Precorrin-4_C11-MT"/>
    <property type="match status" value="1"/>
</dbReference>
<evidence type="ECO:0000313" key="9">
    <source>
        <dbReference type="Proteomes" id="UP000199118"/>
    </source>
</evidence>
<evidence type="ECO:0000256" key="1">
    <source>
        <dbReference type="ARBA" id="ARBA00004953"/>
    </source>
</evidence>
<organism evidence="8 9">
    <name type="scientific">Albimonas donghaensis</name>
    <dbReference type="NCBI Taxonomy" id="356660"/>
    <lineage>
        <taxon>Bacteria</taxon>
        <taxon>Pseudomonadati</taxon>
        <taxon>Pseudomonadota</taxon>
        <taxon>Alphaproteobacteria</taxon>
        <taxon>Rhodobacterales</taxon>
        <taxon>Paracoccaceae</taxon>
        <taxon>Albimonas</taxon>
    </lineage>
</organism>
<dbReference type="STRING" id="356660.SAMN05444336_105156"/>
<name>A0A1H3BVJ6_9RHOB</name>
<dbReference type="SUPFAM" id="SSF53790">
    <property type="entry name" value="Tetrapyrrole methylase"/>
    <property type="match status" value="1"/>
</dbReference>
<dbReference type="NCBIfam" id="TIGR01465">
    <property type="entry name" value="cobM_cbiF"/>
    <property type="match status" value="1"/>
</dbReference>
<dbReference type="Gene3D" id="3.30.950.10">
    <property type="entry name" value="Methyltransferase, Cobalt-precorrin-4 Transmethylase, Domain 2"/>
    <property type="match status" value="1"/>
</dbReference>
<evidence type="ECO:0000313" key="8">
    <source>
        <dbReference type="EMBL" id="SDX45374.1"/>
    </source>
</evidence>
<feature type="domain" description="Tetrapyrrole methylase" evidence="7">
    <location>
        <begin position="2"/>
        <end position="208"/>
    </location>
</feature>
<dbReference type="PANTHER" id="PTHR45790">
    <property type="entry name" value="SIROHEME SYNTHASE-RELATED"/>
    <property type="match status" value="1"/>
</dbReference>
<keyword evidence="5 8" id="KW-0808">Transferase</keyword>
<keyword evidence="6" id="KW-0949">S-adenosyl-L-methionine</keyword>
<dbReference type="GO" id="GO:0032259">
    <property type="term" value="P:methylation"/>
    <property type="evidence" value="ECO:0007669"/>
    <property type="project" value="UniProtKB-KW"/>
</dbReference>
<dbReference type="Pfam" id="PF00590">
    <property type="entry name" value="TP_methylase"/>
    <property type="match status" value="1"/>
</dbReference>
<dbReference type="InterPro" id="IPR014776">
    <property type="entry name" value="4pyrrole_Mease_sub2"/>
</dbReference>
<gene>
    <name evidence="8" type="ORF">SAMN05444336_105156</name>
</gene>
<evidence type="ECO:0000259" key="7">
    <source>
        <dbReference type="Pfam" id="PF00590"/>
    </source>
</evidence>